<evidence type="ECO:0008006" key="3">
    <source>
        <dbReference type="Google" id="ProtNLM"/>
    </source>
</evidence>
<gene>
    <name evidence="1" type="ORF">P154DRAFT_443844</name>
</gene>
<feature type="non-terminal residue" evidence="1">
    <location>
        <position position="63"/>
    </location>
</feature>
<dbReference type="EMBL" id="ML977628">
    <property type="protein sequence ID" value="KAF1996200.1"/>
    <property type="molecule type" value="Genomic_DNA"/>
</dbReference>
<sequence>MRPWSLVSPASRGIGQALARHVLQTTKAPLVATARKDVEKTRQDLLQGMDIDEKRLTVLRLDV</sequence>
<dbReference type="OrthoDB" id="5296at2759"/>
<dbReference type="Proteomes" id="UP000799779">
    <property type="component" value="Unassembled WGS sequence"/>
</dbReference>
<dbReference type="Gene3D" id="3.40.50.720">
    <property type="entry name" value="NAD(P)-binding Rossmann-like Domain"/>
    <property type="match status" value="1"/>
</dbReference>
<proteinExistence type="predicted"/>
<name>A0A6A5W326_9PLEO</name>
<keyword evidence="2" id="KW-1185">Reference proteome</keyword>
<reference evidence="1" key="1">
    <citation type="journal article" date="2020" name="Stud. Mycol.">
        <title>101 Dothideomycetes genomes: a test case for predicting lifestyles and emergence of pathogens.</title>
        <authorList>
            <person name="Haridas S."/>
            <person name="Albert R."/>
            <person name="Binder M."/>
            <person name="Bloem J."/>
            <person name="Labutti K."/>
            <person name="Salamov A."/>
            <person name="Andreopoulos B."/>
            <person name="Baker S."/>
            <person name="Barry K."/>
            <person name="Bills G."/>
            <person name="Bluhm B."/>
            <person name="Cannon C."/>
            <person name="Castanera R."/>
            <person name="Culley D."/>
            <person name="Daum C."/>
            <person name="Ezra D."/>
            <person name="Gonzalez J."/>
            <person name="Henrissat B."/>
            <person name="Kuo A."/>
            <person name="Liang C."/>
            <person name="Lipzen A."/>
            <person name="Lutzoni F."/>
            <person name="Magnuson J."/>
            <person name="Mondo S."/>
            <person name="Nolan M."/>
            <person name="Ohm R."/>
            <person name="Pangilinan J."/>
            <person name="Park H.-J."/>
            <person name="Ramirez L."/>
            <person name="Alfaro M."/>
            <person name="Sun H."/>
            <person name="Tritt A."/>
            <person name="Yoshinaga Y."/>
            <person name="Zwiers L.-H."/>
            <person name="Turgeon B."/>
            <person name="Goodwin S."/>
            <person name="Spatafora J."/>
            <person name="Crous P."/>
            <person name="Grigoriev I."/>
        </authorList>
    </citation>
    <scope>NUCLEOTIDE SEQUENCE</scope>
    <source>
        <strain evidence="1">CBS 123094</strain>
    </source>
</reference>
<dbReference type="AlphaFoldDB" id="A0A6A5W326"/>
<evidence type="ECO:0000313" key="1">
    <source>
        <dbReference type="EMBL" id="KAF1996200.1"/>
    </source>
</evidence>
<accession>A0A6A5W326</accession>
<protein>
    <recommendedName>
        <fullName evidence="3">Ketoreductase (KR) domain-containing protein</fullName>
    </recommendedName>
</protein>
<evidence type="ECO:0000313" key="2">
    <source>
        <dbReference type="Proteomes" id="UP000799779"/>
    </source>
</evidence>
<organism evidence="1 2">
    <name type="scientific">Amniculicola lignicola CBS 123094</name>
    <dbReference type="NCBI Taxonomy" id="1392246"/>
    <lineage>
        <taxon>Eukaryota</taxon>
        <taxon>Fungi</taxon>
        <taxon>Dikarya</taxon>
        <taxon>Ascomycota</taxon>
        <taxon>Pezizomycotina</taxon>
        <taxon>Dothideomycetes</taxon>
        <taxon>Pleosporomycetidae</taxon>
        <taxon>Pleosporales</taxon>
        <taxon>Amniculicolaceae</taxon>
        <taxon>Amniculicola</taxon>
    </lineage>
</organism>